<dbReference type="InterPro" id="IPR018845">
    <property type="entry name" value="Initiator-bd"/>
</dbReference>
<proteinExistence type="predicted"/>
<keyword evidence="3" id="KW-1185">Reference proteome</keyword>
<sequence>MSKPRQQGPHGTPEFIDILSSEDRKLYEELQQNVGSPDYRYNRNRRLSTLRDILDYIRDYCERDDIDAWKRYLVCGICWMKDCIAINTRQLRLLISKSKSAINGAFAKMGYITVPTKGIEESLLLDAIPFLSGHYPELRQWTIRKMNSASNEKQDAIEESEIHKQKEIMRKSKKKELELEMKKTDPIGDSEFDLYEEPFKAYGWPDDYEKEDPEKDISFINFGNDTNDAFYDFDYDFNPNVFTLTVNQYSFPNEYEIIQQIKSLEDEYSREDCSKGF</sequence>
<dbReference type="EMBL" id="JAPFFF010000033">
    <property type="protein sequence ID" value="KAK8844367.1"/>
    <property type="molecule type" value="Genomic_DNA"/>
</dbReference>
<reference evidence="2 3" key="1">
    <citation type="submission" date="2024-04" db="EMBL/GenBank/DDBJ databases">
        <title>Tritrichomonas musculus Genome.</title>
        <authorList>
            <person name="Alves-Ferreira E."/>
            <person name="Grigg M."/>
            <person name="Lorenzi H."/>
            <person name="Galac M."/>
        </authorList>
    </citation>
    <scope>NUCLEOTIDE SEQUENCE [LARGE SCALE GENOMIC DNA]</scope>
    <source>
        <strain evidence="2 3">EAF2021</strain>
    </source>
</reference>
<dbReference type="Proteomes" id="UP001470230">
    <property type="component" value="Unassembled WGS sequence"/>
</dbReference>
<accession>A0ABR2HCD9</accession>
<evidence type="ECO:0000259" key="1">
    <source>
        <dbReference type="Pfam" id="PF10416"/>
    </source>
</evidence>
<name>A0ABR2HCD9_9EUKA</name>
<evidence type="ECO:0000313" key="3">
    <source>
        <dbReference type="Proteomes" id="UP001470230"/>
    </source>
</evidence>
<gene>
    <name evidence="2" type="ORF">M9Y10_024584</name>
</gene>
<organism evidence="2 3">
    <name type="scientific">Tritrichomonas musculus</name>
    <dbReference type="NCBI Taxonomy" id="1915356"/>
    <lineage>
        <taxon>Eukaryota</taxon>
        <taxon>Metamonada</taxon>
        <taxon>Parabasalia</taxon>
        <taxon>Tritrichomonadida</taxon>
        <taxon>Tritrichomonadidae</taxon>
        <taxon>Tritrichomonas</taxon>
    </lineage>
</organism>
<comment type="caution">
    <text evidence="2">The sequence shown here is derived from an EMBL/GenBank/DDBJ whole genome shotgun (WGS) entry which is preliminary data.</text>
</comment>
<dbReference type="Pfam" id="PF10416">
    <property type="entry name" value="IBD"/>
    <property type="match status" value="1"/>
</dbReference>
<protein>
    <recommendedName>
        <fullName evidence="1">Initiator binding domain-containing protein</fullName>
    </recommendedName>
</protein>
<feature type="domain" description="Initiator binding" evidence="1">
    <location>
        <begin position="22"/>
        <end position="147"/>
    </location>
</feature>
<evidence type="ECO:0000313" key="2">
    <source>
        <dbReference type="EMBL" id="KAK8844367.1"/>
    </source>
</evidence>